<evidence type="ECO:0000313" key="1">
    <source>
        <dbReference type="EMBL" id="KAF2720330.1"/>
    </source>
</evidence>
<dbReference type="EMBL" id="MU003801">
    <property type="protein sequence ID" value="KAF2720330.1"/>
    <property type="molecule type" value="Genomic_DNA"/>
</dbReference>
<accession>A0A9P4UPS9</accession>
<sequence>MAHTLSLSPSLSPHLHDYDHDHAKICTPQLSQWLTLPGSPPPSRESAFSLFVSHYVRSRFAEVKTWSSKTHWAGWLLRRYSLSSKREKWTQSSPVRLCLSQLDEREAHLSPIHPHLSPATTRHTDSRSPSLKIIEAIACLSATRQYATRNYVCS</sequence>
<comment type="caution">
    <text evidence="1">The sequence shown here is derived from an EMBL/GenBank/DDBJ whole genome shotgun (WGS) entry which is preliminary data.</text>
</comment>
<organism evidence="1 2">
    <name type="scientific">Polychaeton citri CBS 116435</name>
    <dbReference type="NCBI Taxonomy" id="1314669"/>
    <lineage>
        <taxon>Eukaryota</taxon>
        <taxon>Fungi</taxon>
        <taxon>Dikarya</taxon>
        <taxon>Ascomycota</taxon>
        <taxon>Pezizomycotina</taxon>
        <taxon>Dothideomycetes</taxon>
        <taxon>Dothideomycetidae</taxon>
        <taxon>Capnodiales</taxon>
        <taxon>Capnodiaceae</taxon>
        <taxon>Polychaeton</taxon>
    </lineage>
</organism>
<reference evidence="1" key="1">
    <citation type="journal article" date="2020" name="Stud. Mycol.">
        <title>101 Dothideomycetes genomes: a test case for predicting lifestyles and emergence of pathogens.</title>
        <authorList>
            <person name="Haridas S."/>
            <person name="Albert R."/>
            <person name="Binder M."/>
            <person name="Bloem J."/>
            <person name="Labutti K."/>
            <person name="Salamov A."/>
            <person name="Andreopoulos B."/>
            <person name="Baker S."/>
            <person name="Barry K."/>
            <person name="Bills G."/>
            <person name="Bluhm B."/>
            <person name="Cannon C."/>
            <person name="Castanera R."/>
            <person name="Culley D."/>
            <person name="Daum C."/>
            <person name="Ezra D."/>
            <person name="Gonzalez J."/>
            <person name="Henrissat B."/>
            <person name="Kuo A."/>
            <person name="Liang C."/>
            <person name="Lipzen A."/>
            <person name="Lutzoni F."/>
            <person name="Magnuson J."/>
            <person name="Mondo S."/>
            <person name="Nolan M."/>
            <person name="Ohm R."/>
            <person name="Pangilinan J."/>
            <person name="Park H.-J."/>
            <person name="Ramirez L."/>
            <person name="Alfaro M."/>
            <person name="Sun H."/>
            <person name="Tritt A."/>
            <person name="Yoshinaga Y."/>
            <person name="Zwiers L.-H."/>
            <person name="Turgeon B."/>
            <person name="Goodwin S."/>
            <person name="Spatafora J."/>
            <person name="Crous P."/>
            <person name="Grigoriev I."/>
        </authorList>
    </citation>
    <scope>NUCLEOTIDE SEQUENCE</scope>
    <source>
        <strain evidence="1">CBS 116435</strain>
    </source>
</reference>
<keyword evidence="2" id="KW-1185">Reference proteome</keyword>
<evidence type="ECO:0000313" key="2">
    <source>
        <dbReference type="Proteomes" id="UP000799441"/>
    </source>
</evidence>
<feature type="non-terminal residue" evidence="1">
    <location>
        <position position="154"/>
    </location>
</feature>
<name>A0A9P4UPS9_9PEZI</name>
<dbReference type="AlphaFoldDB" id="A0A9P4UPS9"/>
<protein>
    <submittedName>
        <fullName evidence="1">Uncharacterized protein</fullName>
    </submittedName>
</protein>
<proteinExistence type="predicted"/>
<dbReference type="Proteomes" id="UP000799441">
    <property type="component" value="Unassembled WGS sequence"/>
</dbReference>
<gene>
    <name evidence="1" type="ORF">K431DRAFT_285987</name>
</gene>